<proteinExistence type="predicted"/>
<organism evidence="1 2">
    <name type="scientific">Streptomyces milbemycinicus</name>
    <dbReference type="NCBI Taxonomy" id="476552"/>
    <lineage>
        <taxon>Bacteria</taxon>
        <taxon>Bacillati</taxon>
        <taxon>Actinomycetota</taxon>
        <taxon>Actinomycetes</taxon>
        <taxon>Kitasatosporales</taxon>
        <taxon>Streptomycetaceae</taxon>
        <taxon>Streptomyces</taxon>
    </lineage>
</organism>
<protein>
    <submittedName>
        <fullName evidence="1">Three-helix bundle dimerization domain-containing protein</fullName>
    </submittedName>
</protein>
<sequence>MHGHKAPEETERDAVLTVAERLKAVFAGRCAPEEIDAAVATAYAALRDRPVRAFIPVLVERRVRRMLKGPAN</sequence>
<dbReference type="Proteomes" id="UP001620295">
    <property type="component" value="Unassembled WGS sequence"/>
</dbReference>
<reference evidence="1 2" key="1">
    <citation type="submission" date="2024-11" db="EMBL/GenBank/DDBJ databases">
        <title>The Natural Products Discovery Center: Release of the First 8490 Sequenced Strains for Exploring Actinobacteria Biosynthetic Diversity.</title>
        <authorList>
            <person name="Kalkreuter E."/>
            <person name="Kautsar S.A."/>
            <person name="Yang D."/>
            <person name="Bader C.D."/>
            <person name="Teijaro C.N."/>
            <person name="Fluegel L."/>
            <person name="Davis C.M."/>
            <person name="Simpson J.R."/>
            <person name="Lauterbach L."/>
            <person name="Steele A.D."/>
            <person name="Gui C."/>
            <person name="Meng S."/>
            <person name="Li G."/>
            <person name="Viehrig K."/>
            <person name="Ye F."/>
            <person name="Su P."/>
            <person name="Kiefer A.F."/>
            <person name="Nichols A."/>
            <person name="Cepeda A.J."/>
            <person name="Yan W."/>
            <person name="Fan B."/>
            <person name="Jiang Y."/>
            <person name="Adhikari A."/>
            <person name="Zheng C.-J."/>
            <person name="Schuster L."/>
            <person name="Cowan T.M."/>
            <person name="Smanski M.J."/>
            <person name="Chevrette M.G."/>
            <person name="De Carvalho L.P.S."/>
            <person name="Shen B."/>
        </authorList>
    </citation>
    <scope>NUCLEOTIDE SEQUENCE [LARGE SCALE GENOMIC DNA]</scope>
    <source>
        <strain evidence="1 2">NPDC020863</strain>
    </source>
</reference>
<accession>A0ABW8LCD8</accession>
<keyword evidence="2" id="KW-1185">Reference proteome</keyword>
<evidence type="ECO:0000313" key="1">
    <source>
        <dbReference type="EMBL" id="MFK4263601.1"/>
    </source>
</evidence>
<name>A0ABW8LCD8_9ACTN</name>
<dbReference type="Gene3D" id="1.10.8.1060">
    <property type="entry name" value="Corynebacterium glutamicum thioredoxin-dependent arsenate reductase, N-terminal domain"/>
    <property type="match status" value="1"/>
</dbReference>
<dbReference type="NCBIfam" id="NF046112">
    <property type="entry name" value="MSMEG_6209_Nter"/>
    <property type="match status" value="1"/>
</dbReference>
<comment type="caution">
    <text evidence="1">The sequence shown here is derived from an EMBL/GenBank/DDBJ whole genome shotgun (WGS) entry which is preliminary data.</text>
</comment>
<gene>
    <name evidence="1" type="ORF">ACI2L5_01490</name>
</gene>
<dbReference type="EMBL" id="JBJDQH010000001">
    <property type="protein sequence ID" value="MFK4263601.1"/>
    <property type="molecule type" value="Genomic_DNA"/>
</dbReference>
<evidence type="ECO:0000313" key="2">
    <source>
        <dbReference type="Proteomes" id="UP001620295"/>
    </source>
</evidence>
<dbReference type="RefSeq" id="WP_358637056.1">
    <property type="nucleotide sequence ID" value="NZ_JBFAEV010000010.1"/>
</dbReference>